<protein>
    <recommendedName>
        <fullName evidence="1">Reverse transcriptase domain-containing protein</fullName>
    </recommendedName>
</protein>
<proteinExistence type="predicted"/>
<dbReference type="PANTHER" id="PTHR24559:SF431">
    <property type="entry name" value="RNA-DIRECTED DNA POLYMERASE HOMOLOG"/>
    <property type="match status" value="1"/>
</dbReference>
<dbReference type="Pfam" id="PF00078">
    <property type="entry name" value="RVT_1"/>
    <property type="match status" value="1"/>
</dbReference>
<name>A0AA38CF30_TAXCH</name>
<comment type="caution">
    <text evidence="2">The sequence shown here is derived from an EMBL/GenBank/DDBJ whole genome shotgun (WGS) entry which is preliminary data.</text>
</comment>
<accession>A0AA38CF30</accession>
<gene>
    <name evidence="2" type="ORF">KI387_039076</name>
</gene>
<dbReference type="InterPro" id="IPR053134">
    <property type="entry name" value="RNA-dir_DNA_polymerase"/>
</dbReference>
<dbReference type="InterPro" id="IPR043128">
    <property type="entry name" value="Rev_trsase/Diguanyl_cyclase"/>
</dbReference>
<dbReference type="SUPFAM" id="SSF56672">
    <property type="entry name" value="DNA/RNA polymerases"/>
    <property type="match status" value="1"/>
</dbReference>
<dbReference type="Proteomes" id="UP000824469">
    <property type="component" value="Unassembled WGS sequence"/>
</dbReference>
<sequence>KINTKLPSSLLGGPSAIESCLFGLKNVGATYQRAMTYIFHDIMHHIMEDYVDDLLPKSKHRAKHLTILKVIFDHLIKYCVHLQPKKCIFVVLSGKLLGFIVSLHGIEVDPAK</sequence>
<evidence type="ECO:0000313" key="3">
    <source>
        <dbReference type="Proteomes" id="UP000824469"/>
    </source>
</evidence>
<evidence type="ECO:0000259" key="1">
    <source>
        <dbReference type="Pfam" id="PF00078"/>
    </source>
</evidence>
<dbReference type="EMBL" id="JAHRHJ020000011">
    <property type="protein sequence ID" value="KAH9295488.1"/>
    <property type="molecule type" value="Genomic_DNA"/>
</dbReference>
<reference evidence="2 3" key="1">
    <citation type="journal article" date="2021" name="Nat. Plants">
        <title>The Taxus genome provides insights into paclitaxel biosynthesis.</title>
        <authorList>
            <person name="Xiong X."/>
            <person name="Gou J."/>
            <person name="Liao Q."/>
            <person name="Li Y."/>
            <person name="Zhou Q."/>
            <person name="Bi G."/>
            <person name="Li C."/>
            <person name="Du R."/>
            <person name="Wang X."/>
            <person name="Sun T."/>
            <person name="Guo L."/>
            <person name="Liang H."/>
            <person name="Lu P."/>
            <person name="Wu Y."/>
            <person name="Zhang Z."/>
            <person name="Ro D.K."/>
            <person name="Shang Y."/>
            <person name="Huang S."/>
            <person name="Yan J."/>
        </authorList>
    </citation>
    <scope>NUCLEOTIDE SEQUENCE [LARGE SCALE GENOMIC DNA]</scope>
    <source>
        <strain evidence="2">Ta-2019</strain>
    </source>
</reference>
<keyword evidence="3" id="KW-1185">Reference proteome</keyword>
<evidence type="ECO:0000313" key="2">
    <source>
        <dbReference type="EMBL" id="KAH9295488.1"/>
    </source>
</evidence>
<feature type="non-terminal residue" evidence="2">
    <location>
        <position position="112"/>
    </location>
</feature>
<dbReference type="InterPro" id="IPR043502">
    <property type="entry name" value="DNA/RNA_pol_sf"/>
</dbReference>
<feature type="non-terminal residue" evidence="2">
    <location>
        <position position="1"/>
    </location>
</feature>
<dbReference type="Gene3D" id="3.30.70.270">
    <property type="match status" value="1"/>
</dbReference>
<dbReference type="InterPro" id="IPR000477">
    <property type="entry name" value="RT_dom"/>
</dbReference>
<feature type="domain" description="Reverse transcriptase" evidence="1">
    <location>
        <begin position="20"/>
        <end position="101"/>
    </location>
</feature>
<organism evidence="2 3">
    <name type="scientific">Taxus chinensis</name>
    <name type="common">Chinese yew</name>
    <name type="synonym">Taxus wallichiana var. chinensis</name>
    <dbReference type="NCBI Taxonomy" id="29808"/>
    <lineage>
        <taxon>Eukaryota</taxon>
        <taxon>Viridiplantae</taxon>
        <taxon>Streptophyta</taxon>
        <taxon>Embryophyta</taxon>
        <taxon>Tracheophyta</taxon>
        <taxon>Spermatophyta</taxon>
        <taxon>Pinopsida</taxon>
        <taxon>Pinidae</taxon>
        <taxon>Conifers II</taxon>
        <taxon>Cupressales</taxon>
        <taxon>Taxaceae</taxon>
        <taxon>Taxus</taxon>
    </lineage>
</organism>
<dbReference type="AlphaFoldDB" id="A0AA38CF30"/>
<dbReference type="PANTHER" id="PTHR24559">
    <property type="entry name" value="TRANSPOSON TY3-I GAG-POL POLYPROTEIN"/>
    <property type="match status" value="1"/>
</dbReference>